<evidence type="ECO:0000256" key="5">
    <source>
        <dbReference type="SAM" id="Phobius"/>
    </source>
</evidence>
<proteinExistence type="predicted"/>
<evidence type="ECO:0000256" key="4">
    <source>
        <dbReference type="ARBA" id="ARBA00023136"/>
    </source>
</evidence>
<dbReference type="GO" id="GO:0016020">
    <property type="term" value="C:membrane"/>
    <property type="evidence" value="ECO:0007669"/>
    <property type="project" value="UniProtKB-SubCell"/>
</dbReference>
<feature type="domain" description="MSP" evidence="6">
    <location>
        <begin position="10"/>
        <end position="92"/>
    </location>
</feature>
<sequence length="211" mass="24020">MSLNIKKIPVFVFPNTLKFYLGSKASYKQLLTLYNPYDVPVKFKVLCTAPNKYTVIDPEGSIGPHTVVDIIIRHTAPISSNCHARDKFRIVMEDHATRQVLGKREVEAILLHDERDDLSNDGDFHSLPFTERSSVIDDRRTFTNRLQPPVHQSNYLILIVIGLVSAGSLLLPYQNEKPESSFVPWFLYVPINFKLSMAYVLGAVSMLIFRP</sequence>
<dbReference type="PANTHER" id="PTHR34441">
    <property type="entry name" value="MOTILE SPERM DOMAIN-CONTAINING PROTEIN 1"/>
    <property type="match status" value="1"/>
</dbReference>
<dbReference type="Gene3D" id="2.60.40.10">
    <property type="entry name" value="Immunoglobulins"/>
    <property type="match status" value="1"/>
</dbReference>
<keyword evidence="2 5" id="KW-0812">Transmembrane</keyword>
<evidence type="ECO:0000256" key="3">
    <source>
        <dbReference type="ARBA" id="ARBA00022989"/>
    </source>
</evidence>
<dbReference type="Proteomes" id="UP001159042">
    <property type="component" value="Unassembled WGS sequence"/>
</dbReference>
<evidence type="ECO:0000313" key="7">
    <source>
        <dbReference type="EMBL" id="KAJ8924703.1"/>
    </source>
</evidence>
<dbReference type="GO" id="GO:0005737">
    <property type="term" value="C:cytoplasm"/>
    <property type="evidence" value="ECO:0007669"/>
    <property type="project" value="TreeGrafter"/>
</dbReference>
<comment type="caution">
    <text evidence="7">The sequence shown here is derived from an EMBL/GenBank/DDBJ whole genome shotgun (WGS) entry which is preliminary data.</text>
</comment>
<evidence type="ECO:0000259" key="6">
    <source>
        <dbReference type="Pfam" id="PF00635"/>
    </source>
</evidence>
<gene>
    <name evidence="7" type="ORF">NQ315_000854</name>
</gene>
<comment type="subcellular location">
    <subcellularLocation>
        <location evidence="1">Membrane</location>
        <topology evidence="1">Multi-pass membrane protein</topology>
    </subcellularLocation>
</comment>
<evidence type="ECO:0000256" key="2">
    <source>
        <dbReference type="ARBA" id="ARBA00022692"/>
    </source>
</evidence>
<dbReference type="PANTHER" id="PTHR34441:SF1">
    <property type="entry name" value="MOTILE SPERM DOMAIN-CONTAINING 1"/>
    <property type="match status" value="1"/>
</dbReference>
<dbReference type="SUPFAM" id="SSF49354">
    <property type="entry name" value="PapD-like"/>
    <property type="match status" value="1"/>
</dbReference>
<dbReference type="InterPro" id="IPR008962">
    <property type="entry name" value="PapD-like_sf"/>
</dbReference>
<dbReference type="AlphaFoldDB" id="A0AAV8WDX1"/>
<dbReference type="InterPro" id="IPR000535">
    <property type="entry name" value="MSP_dom"/>
</dbReference>
<accession>A0AAV8WDX1</accession>
<feature type="transmembrane region" description="Helical" evidence="5">
    <location>
        <begin position="155"/>
        <end position="173"/>
    </location>
</feature>
<dbReference type="EMBL" id="JANEYG010000002">
    <property type="protein sequence ID" value="KAJ8924703.1"/>
    <property type="molecule type" value="Genomic_DNA"/>
</dbReference>
<name>A0AAV8WDX1_9CUCU</name>
<dbReference type="InterPro" id="IPR013783">
    <property type="entry name" value="Ig-like_fold"/>
</dbReference>
<keyword evidence="8" id="KW-1185">Reference proteome</keyword>
<reference evidence="7 8" key="1">
    <citation type="journal article" date="2023" name="Insect Mol. Biol.">
        <title>Genome sequencing provides insights into the evolution of gene families encoding plant cell wall-degrading enzymes in longhorned beetles.</title>
        <authorList>
            <person name="Shin N.R."/>
            <person name="Okamura Y."/>
            <person name="Kirsch R."/>
            <person name="Pauchet Y."/>
        </authorList>
    </citation>
    <scope>NUCLEOTIDE SEQUENCE [LARGE SCALE GENOMIC DNA]</scope>
    <source>
        <strain evidence="7">EAD_L_NR</strain>
    </source>
</reference>
<evidence type="ECO:0000256" key="1">
    <source>
        <dbReference type="ARBA" id="ARBA00004141"/>
    </source>
</evidence>
<dbReference type="Pfam" id="PF00635">
    <property type="entry name" value="Motile_Sperm"/>
    <property type="match status" value="1"/>
</dbReference>
<keyword evidence="4 5" id="KW-0472">Membrane</keyword>
<organism evidence="7 8">
    <name type="scientific">Exocentrus adspersus</name>
    <dbReference type="NCBI Taxonomy" id="1586481"/>
    <lineage>
        <taxon>Eukaryota</taxon>
        <taxon>Metazoa</taxon>
        <taxon>Ecdysozoa</taxon>
        <taxon>Arthropoda</taxon>
        <taxon>Hexapoda</taxon>
        <taxon>Insecta</taxon>
        <taxon>Pterygota</taxon>
        <taxon>Neoptera</taxon>
        <taxon>Endopterygota</taxon>
        <taxon>Coleoptera</taxon>
        <taxon>Polyphaga</taxon>
        <taxon>Cucujiformia</taxon>
        <taxon>Chrysomeloidea</taxon>
        <taxon>Cerambycidae</taxon>
        <taxon>Lamiinae</taxon>
        <taxon>Acanthocinini</taxon>
        <taxon>Exocentrus</taxon>
    </lineage>
</organism>
<dbReference type="InterPro" id="IPR039283">
    <property type="entry name" value="MOSPD1/3"/>
</dbReference>
<feature type="transmembrane region" description="Helical" evidence="5">
    <location>
        <begin position="185"/>
        <end position="209"/>
    </location>
</feature>
<keyword evidence="3 5" id="KW-1133">Transmembrane helix</keyword>
<evidence type="ECO:0000313" key="8">
    <source>
        <dbReference type="Proteomes" id="UP001159042"/>
    </source>
</evidence>
<protein>
    <recommendedName>
        <fullName evidence="6">MSP domain-containing protein</fullName>
    </recommendedName>
</protein>